<dbReference type="InterPro" id="IPR009926">
    <property type="entry name" value="T3SS_YcgR_PilZN"/>
</dbReference>
<dbReference type="Proteomes" id="UP001159663">
    <property type="component" value="Unassembled WGS sequence"/>
</dbReference>
<dbReference type="EMBL" id="LIZK01000001">
    <property type="protein sequence ID" value="KPL96537.1"/>
    <property type="molecule type" value="Genomic_DNA"/>
</dbReference>
<dbReference type="EMBL" id="JBGOOW010000001">
    <property type="protein sequence ID" value="MEZ8179197.1"/>
    <property type="molecule type" value="Genomic_DNA"/>
</dbReference>
<reference evidence="7" key="7">
    <citation type="submission" date="2022-01" db="EMBL/GenBank/DDBJ databases">
        <title>Vibrio aestuarianus Clade A and Clade B isolates are associated with Pacific oyster (Crassostrea gigas) disease outbreaks across Ireland.</title>
        <authorList>
            <person name="Coyle N."/>
            <person name="O'Toole C."/>
            <person name="Thomas J.C.L."/>
            <person name="Ryder D."/>
            <person name="Cheslett D."/>
            <person name="Feist S."/>
            <person name="Bean T."/>
            <person name="Joseph A."/>
            <person name="Waina A."/>
            <person name="Feil E."/>
            <person name="Verner-Jeffreys D.W."/>
        </authorList>
    </citation>
    <scope>NUCLEOTIDE SEQUENCE</scope>
    <source>
        <strain evidence="7">S/17/14 A</strain>
    </source>
</reference>
<dbReference type="Pfam" id="PF12945">
    <property type="entry name" value="PilZNR"/>
    <property type="match status" value="1"/>
</dbReference>
<reference evidence="11" key="3">
    <citation type="submission" date="2016-07" db="EMBL/GenBank/DDBJ databases">
        <authorList>
            <person name="Wan K."/>
            <person name="Booth B."/>
            <person name="Spirohn K."/>
            <person name="Hao T."/>
            <person name="Hu Y."/>
            <person name="Calderwood M."/>
            <person name="Hill D."/>
            <person name="Mohr S."/>
            <person name="Vidal M."/>
            <person name="Celniker S."/>
            <person name="Perrimon N."/>
        </authorList>
    </citation>
    <scope>NUCLEOTIDE SEQUENCE</scope>
    <source>
        <strain evidence="11">10N.286.54.F3</strain>
    </source>
</reference>
<evidence type="ECO:0000259" key="4">
    <source>
        <dbReference type="Pfam" id="PF07238"/>
    </source>
</evidence>
<proteinExistence type="predicted"/>
<evidence type="ECO:0000313" key="13">
    <source>
        <dbReference type="Proteomes" id="UP000050463"/>
    </source>
</evidence>
<keyword evidence="12" id="KW-0282">Flagellum</keyword>
<evidence type="ECO:0000256" key="3">
    <source>
        <dbReference type="ARBA" id="ARBA00023143"/>
    </source>
</evidence>
<keyword evidence="12" id="KW-0969">Cilium</keyword>
<dbReference type="Proteomes" id="UP001177883">
    <property type="component" value="Unassembled WGS sequence"/>
</dbReference>
<dbReference type="Gene3D" id="2.30.110.10">
    <property type="entry name" value="Electron Transport, Fmn-binding Protein, Chain A"/>
    <property type="match status" value="1"/>
</dbReference>
<organism evidence="12 15">
    <name type="scientific">Vibrio splendidus</name>
    <dbReference type="NCBI Taxonomy" id="29497"/>
    <lineage>
        <taxon>Bacteria</taxon>
        <taxon>Pseudomonadati</taxon>
        <taxon>Pseudomonadota</taxon>
        <taxon>Gammaproteobacteria</taxon>
        <taxon>Vibrionales</taxon>
        <taxon>Vibrionaceae</taxon>
        <taxon>Vibrio</taxon>
    </lineage>
</organism>
<evidence type="ECO:0000256" key="1">
    <source>
        <dbReference type="ARBA" id="ARBA00022636"/>
    </source>
</evidence>
<evidence type="ECO:0000259" key="5">
    <source>
        <dbReference type="Pfam" id="PF12945"/>
    </source>
</evidence>
<dbReference type="SUPFAM" id="SSF141371">
    <property type="entry name" value="PilZ domain-like"/>
    <property type="match status" value="2"/>
</dbReference>
<dbReference type="Proteomes" id="UP000244080">
    <property type="component" value="Unassembled WGS sequence"/>
</dbReference>
<dbReference type="Proteomes" id="UP000235405">
    <property type="component" value="Unassembled WGS sequence"/>
</dbReference>
<reference evidence="9 17" key="9">
    <citation type="submission" date="2024-06" db="EMBL/GenBank/DDBJ databases">
        <authorList>
            <person name="Steensen K."/>
            <person name="Seneca J."/>
            <person name="Bartlau N."/>
            <person name="Yu A.X."/>
            <person name="Polz M.F."/>
        </authorList>
    </citation>
    <scope>NUCLEOTIDE SEQUENCE [LARGE SCALE GENOMIC DNA]</scope>
    <source>
        <strain evidence="9 17">1F145</strain>
    </source>
</reference>
<dbReference type="AlphaFoldDB" id="A0A0P6YTT6"/>
<protein>
    <submittedName>
        <fullName evidence="6">Cation tolerance protein CutA</fullName>
    </submittedName>
    <submittedName>
        <fullName evidence="12">Flagellar brake protein</fullName>
    </submittedName>
</protein>
<feature type="domain" description="Type III secretion system flagellar brake protein YcgR PilZN" evidence="5">
    <location>
        <begin position="37"/>
        <end position="126"/>
    </location>
</feature>
<dbReference type="OrthoDB" id="5586887at2"/>
<evidence type="ECO:0000313" key="11">
    <source>
        <dbReference type="EMBL" id="PMF20175.1"/>
    </source>
</evidence>
<evidence type="ECO:0000313" key="10">
    <source>
        <dbReference type="EMBL" id="NOJ11671.1"/>
    </source>
</evidence>
<evidence type="ECO:0000313" key="7">
    <source>
        <dbReference type="EMBL" id="MDH5920461.1"/>
    </source>
</evidence>
<evidence type="ECO:0000313" key="8">
    <source>
        <dbReference type="EMBL" id="MDP2489735.1"/>
    </source>
</evidence>
<comment type="caution">
    <text evidence="12">The sequence shown here is derived from an EMBL/GenBank/DDBJ whole genome shotgun (WGS) entry which is preliminary data.</text>
</comment>
<dbReference type="Proteomes" id="UP000519158">
    <property type="component" value="Unassembled WGS sequence"/>
</dbReference>
<reference evidence="8" key="8">
    <citation type="submission" date="2023-07" db="EMBL/GenBank/DDBJ databases">
        <title>Genome content predicts the carbon catabolic preferences of heterotrophic bacteria.</title>
        <authorList>
            <person name="Gralka M."/>
        </authorList>
    </citation>
    <scope>NUCLEOTIDE SEQUENCE</scope>
    <source>
        <strain evidence="8">6E03</strain>
    </source>
</reference>
<keyword evidence="1" id="KW-0973">c-di-GMP</keyword>
<dbReference type="EMBL" id="MCSW01000181">
    <property type="protein sequence ID" value="PMF20175.1"/>
    <property type="molecule type" value="Genomic_DNA"/>
</dbReference>
<dbReference type="RefSeq" id="WP_004732802.1">
    <property type="nucleotide sequence ID" value="NZ_AP025509.1"/>
</dbReference>
<evidence type="ECO:0000313" key="16">
    <source>
        <dbReference type="Proteomes" id="UP000519158"/>
    </source>
</evidence>
<keyword evidence="17" id="KW-1185">Reference proteome</keyword>
<evidence type="ECO:0000313" key="9">
    <source>
        <dbReference type="EMBL" id="MEZ8179197.1"/>
    </source>
</evidence>
<accession>A0A1C3IGL8</accession>
<reference evidence="6 13" key="1">
    <citation type="submission" date="2015-08" db="EMBL/GenBank/DDBJ databases">
        <title>Draft Genome Sequence of Vibrio splendidus UCD-SED7.</title>
        <authorList>
            <person name="Lee R.D."/>
            <person name="Lang J.M."/>
            <person name="Coil D.A."/>
            <person name="Jospin G."/>
            <person name="Eisen J.A."/>
        </authorList>
    </citation>
    <scope>NUCLEOTIDE SEQUENCE [LARGE SCALE GENOMIC DNA]</scope>
    <source>
        <strain evidence="6 13">UCD-SED7</strain>
    </source>
</reference>
<accession>A0A0P6YTT6</accession>
<evidence type="ECO:0000256" key="2">
    <source>
        <dbReference type="ARBA" id="ARBA00022741"/>
    </source>
</evidence>
<reference evidence="14" key="2">
    <citation type="submission" date="2016-07" db="EMBL/GenBank/DDBJ databases">
        <title>Nontailed viruses are major unrecognized killers of bacteria in the ocean.</title>
        <authorList>
            <person name="Kauffman K."/>
            <person name="Hussain F."/>
            <person name="Yang J."/>
            <person name="Arevalo P."/>
            <person name="Brown J."/>
            <person name="Cutler M."/>
            <person name="Kelly L."/>
            <person name="Polz M.F."/>
        </authorList>
    </citation>
    <scope>NUCLEOTIDE SEQUENCE [LARGE SCALE GENOMIC DNA]</scope>
    <source>
        <strain evidence="14">10N.286.54.F3</strain>
    </source>
</reference>
<dbReference type="EMBL" id="VTXL01000002">
    <property type="protein sequence ID" value="NOJ11671.1"/>
    <property type="molecule type" value="Genomic_DNA"/>
</dbReference>
<evidence type="ECO:0000313" key="12">
    <source>
        <dbReference type="EMBL" id="PTP19419.1"/>
    </source>
</evidence>
<evidence type="ECO:0000313" key="6">
    <source>
        <dbReference type="EMBL" id="KPL96537.1"/>
    </source>
</evidence>
<gene>
    <name evidence="9" type="ORF">ACED33_00780</name>
    <name evidence="6" type="ORF">AN168_04265</name>
    <name evidence="11" type="ORF">BCV19_11775</name>
    <name evidence="12" type="ORF">CWO36_10455</name>
    <name evidence="10" type="ORF">F0234_02715</name>
    <name evidence="7" type="ORF">L8R85_05415</name>
    <name evidence="8" type="ORF">Q8W38_10345</name>
</gene>
<reference evidence="12 15" key="4">
    <citation type="submission" date="2017-11" db="EMBL/GenBank/DDBJ databases">
        <title>Population delineation of vibrios coincides with oyster pathogenicity.</title>
        <authorList>
            <person name="Bruto M."/>
            <person name="Labreuche Y."/>
            <person name="James A."/>
            <person name="Piel D."/>
            <person name="Chenivesse S."/>
            <person name="Petton B."/>
            <person name="Polz M.F."/>
            <person name="Le Roux F."/>
        </authorList>
    </citation>
    <scope>NUCLEOTIDE SEQUENCE [LARGE SCALE GENOMIC DNA]</scope>
    <source>
        <strain evidence="12 15">1F_55</strain>
    </source>
</reference>
<dbReference type="EMBL" id="JAUYVK010000008">
    <property type="protein sequence ID" value="MDP2489735.1"/>
    <property type="molecule type" value="Genomic_DNA"/>
</dbReference>
<feature type="domain" description="PilZ" evidence="4">
    <location>
        <begin position="133"/>
        <end position="234"/>
    </location>
</feature>
<keyword evidence="3" id="KW-0975">Bacterial flagellum</keyword>
<reference evidence="11" key="5">
    <citation type="journal article" date="2018" name="Nature">
        <title>A major lineage of non-tailed dsDNA viruses as unrecognized killers of marine bacteria.</title>
        <authorList>
            <person name="Kauffman K.M."/>
            <person name="Hussain F.A."/>
            <person name="Yang J."/>
            <person name="Arevalo P."/>
            <person name="Brown J.M."/>
            <person name="Chang W.K."/>
            <person name="VanInsberghe D."/>
            <person name="Elsherbini J."/>
            <person name="Sharma R.S."/>
            <person name="Cutler M.B."/>
            <person name="Kelly L."/>
            <person name="Polz M.F."/>
        </authorList>
    </citation>
    <scope>NUCLEOTIDE SEQUENCE</scope>
    <source>
        <strain evidence="11">10N.286.54.F3</strain>
    </source>
</reference>
<reference evidence="10 16" key="6">
    <citation type="submission" date="2019-09" db="EMBL/GenBank/DDBJ databases">
        <title>Draft genome sequencing and comparative genomics of hatchery-associated Vibrios.</title>
        <authorList>
            <person name="Kehlet-Delgado H."/>
            <person name="Mueller R.S."/>
        </authorList>
    </citation>
    <scope>NUCLEOTIDE SEQUENCE [LARGE SCALE GENOMIC DNA]</scope>
    <source>
        <strain evidence="10 16">99-70-13A3</strain>
    </source>
</reference>
<keyword evidence="12" id="KW-0966">Cell projection</keyword>
<keyword evidence="2" id="KW-0547">Nucleotide-binding</keyword>
<dbReference type="Pfam" id="PF07238">
    <property type="entry name" value="PilZ"/>
    <property type="match status" value="1"/>
</dbReference>
<dbReference type="EMBL" id="PIGA01000014">
    <property type="protein sequence ID" value="PTP19419.1"/>
    <property type="molecule type" value="Genomic_DNA"/>
</dbReference>
<evidence type="ECO:0000313" key="15">
    <source>
        <dbReference type="Proteomes" id="UP000244080"/>
    </source>
</evidence>
<dbReference type="EMBL" id="JAKMYX010000012">
    <property type="protein sequence ID" value="MDH5920461.1"/>
    <property type="molecule type" value="Genomic_DNA"/>
</dbReference>
<evidence type="ECO:0000313" key="17">
    <source>
        <dbReference type="Proteomes" id="UP001569200"/>
    </source>
</evidence>
<sequence length="248" mass="27825">MNAPLKKPLEHNQALQDPRNRTVSTINSTDALAMIEHGSELTLNVSTPVGTKFLATTKFIGTHSDNCIVVEVPEVSNEDLNFFFQEGFWMTARAYSLRGEGALIHFRSQIHHKIGEPFPILVLSTPSTMQVTQLRKETRYEVNLASRIIFNDQRANCEIRDLSKSGCRFVTSPTSRAIQIADRVSIEITPENYNGPLIPPLRGIICNLQKSTHYARYGVEFDDIGRANAKHLLAKLKFDGTKLCLRNG</sequence>
<dbReference type="InterPro" id="IPR009875">
    <property type="entry name" value="PilZ_domain"/>
</dbReference>
<dbReference type="Proteomes" id="UP000050463">
    <property type="component" value="Unassembled WGS sequence"/>
</dbReference>
<dbReference type="InterPro" id="IPR012349">
    <property type="entry name" value="Split_barrel_FMN-bd"/>
</dbReference>
<name>A0A0P6YTT6_VIBSP</name>
<evidence type="ECO:0000313" key="14">
    <source>
        <dbReference type="Proteomes" id="UP000235405"/>
    </source>
</evidence>
<dbReference type="GeneID" id="72399462"/>
<dbReference type="Gene3D" id="2.40.10.220">
    <property type="entry name" value="predicted glycosyltransferase like domains"/>
    <property type="match status" value="1"/>
</dbReference>
<dbReference type="Proteomes" id="UP001569200">
    <property type="component" value="Unassembled WGS sequence"/>
</dbReference>
<dbReference type="GO" id="GO:0035438">
    <property type="term" value="F:cyclic-di-GMP binding"/>
    <property type="evidence" value="ECO:0007669"/>
    <property type="project" value="InterPro"/>
</dbReference>